<protein>
    <recommendedName>
        <fullName evidence="3">DNA-directed RNA polymerase beta subunit</fullName>
    </recommendedName>
</protein>
<name>A0ABV9M4H9_9ENTE</name>
<comment type="caution">
    <text evidence="1">The sequence shown here is derived from an EMBL/GenBank/DDBJ whole genome shotgun (WGS) entry which is preliminary data.</text>
</comment>
<dbReference type="Proteomes" id="UP001596026">
    <property type="component" value="Unassembled WGS sequence"/>
</dbReference>
<sequence length="124" mass="14535">MIIIKNYGKEYIDRGMIKWNGMYLSEHTEARYNQQTAKLNRPKQKTAMTTQEIQTILVEAYKNSCIVAIQKEERNLDGDYSPDIVGNILGFDELGLFIDHQKVDFDEIRHVEILSNAKWFEIHL</sequence>
<accession>A0ABV9M4H9</accession>
<dbReference type="EMBL" id="JBHSGT010000017">
    <property type="protein sequence ID" value="MFC4709543.1"/>
    <property type="molecule type" value="Genomic_DNA"/>
</dbReference>
<gene>
    <name evidence="1" type="ORF">ACFO3L_02705</name>
</gene>
<keyword evidence="2" id="KW-1185">Reference proteome</keyword>
<evidence type="ECO:0008006" key="3">
    <source>
        <dbReference type="Google" id="ProtNLM"/>
    </source>
</evidence>
<organism evidence="1 2">
    <name type="scientific">Enterococcus eurekensis</name>
    <dbReference type="NCBI Taxonomy" id="1159753"/>
    <lineage>
        <taxon>Bacteria</taxon>
        <taxon>Bacillati</taxon>
        <taxon>Bacillota</taxon>
        <taxon>Bacilli</taxon>
        <taxon>Lactobacillales</taxon>
        <taxon>Enterococcaceae</taxon>
        <taxon>Enterococcus</taxon>
    </lineage>
</organism>
<proteinExistence type="predicted"/>
<reference evidence="2" key="1">
    <citation type="journal article" date="2019" name="Int. J. Syst. Evol. Microbiol.">
        <title>The Global Catalogue of Microorganisms (GCM) 10K type strain sequencing project: providing services to taxonomists for standard genome sequencing and annotation.</title>
        <authorList>
            <consortium name="The Broad Institute Genomics Platform"/>
            <consortium name="The Broad Institute Genome Sequencing Center for Infectious Disease"/>
            <person name="Wu L."/>
            <person name="Ma J."/>
        </authorList>
    </citation>
    <scope>NUCLEOTIDE SEQUENCE [LARGE SCALE GENOMIC DNA]</scope>
    <source>
        <strain evidence="2">CGMCC 1.19061</strain>
    </source>
</reference>
<dbReference type="RefSeq" id="WP_379963585.1">
    <property type="nucleotide sequence ID" value="NZ_JBHSGT010000017.1"/>
</dbReference>
<evidence type="ECO:0000313" key="2">
    <source>
        <dbReference type="Proteomes" id="UP001596026"/>
    </source>
</evidence>
<evidence type="ECO:0000313" key="1">
    <source>
        <dbReference type="EMBL" id="MFC4709543.1"/>
    </source>
</evidence>